<dbReference type="Proteomes" id="UP000248329">
    <property type="component" value="Unassembled WGS sequence"/>
</dbReference>
<accession>A0AC61L3A9</accession>
<evidence type="ECO:0000313" key="1">
    <source>
        <dbReference type="EMBL" id="PXF60720.1"/>
    </source>
</evidence>
<protein>
    <submittedName>
        <fullName evidence="1">Uncharacterized protein</fullName>
    </submittedName>
</protein>
<name>A0AC61L3A9_9EURY</name>
<proteinExistence type="predicted"/>
<reference evidence="1" key="1">
    <citation type="submission" date="2018-01" db="EMBL/GenBank/DDBJ databases">
        <authorList>
            <person name="Krukenberg V."/>
        </authorList>
    </citation>
    <scope>NUCLEOTIDE SEQUENCE</scope>
    <source>
        <strain evidence="1">E20ANME2</strain>
    </source>
</reference>
<gene>
    <name evidence="1" type="ORF">C4B59_07775</name>
</gene>
<sequence>MNVRESVSVVILLAAVLLQVGIADAIIVKDADSTWNASSENISENITVQPRIIVEYPNSIFSSDLENTPENMTAIPRIIVEYSNSVFSSDLEDTPENITASPRIITEYSNSIWSINFAFPKELINDITSPIITNVTITDVTGNSATIKWNTDEVANSLVKYGKVSGSYTENKCDPLFVTNHITILTELQSGTTYYFVVNSADQSENSAQSTEFSFTTVSGIKGDLNSDGILTPADAAIALAIAATGAHDPAADVSRDGCVTSLDALMILQAAAGAIEL</sequence>
<evidence type="ECO:0000313" key="2">
    <source>
        <dbReference type="Proteomes" id="UP000248329"/>
    </source>
</evidence>
<organism evidence="1 2">
    <name type="scientific">Candidatus Methanogaster sp</name>
    <dbReference type="NCBI Taxonomy" id="3386292"/>
    <lineage>
        <taxon>Archaea</taxon>
        <taxon>Methanobacteriati</taxon>
        <taxon>Methanobacteriota</taxon>
        <taxon>Stenosarchaea group</taxon>
        <taxon>Methanomicrobia</taxon>
        <taxon>Methanosarcinales</taxon>
        <taxon>ANME-2 cluster</taxon>
        <taxon>Candidatus Methanogasteraceae</taxon>
        <taxon>Candidatus Methanogaster</taxon>
    </lineage>
</organism>
<dbReference type="EMBL" id="PQXF01000012">
    <property type="protein sequence ID" value="PXF60720.1"/>
    <property type="molecule type" value="Genomic_DNA"/>
</dbReference>
<comment type="caution">
    <text evidence="1">The sequence shown here is derived from an EMBL/GenBank/DDBJ whole genome shotgun (WGS) entry which is preliminary data.</text>
</comment>